<keyword evidence="6" id="KW-1185">Reference proteome</keyword>
<feature type="compositionally biased region" description="Acidic residues" evidence="1">
    <location>
        <begin position="2409"/>
        <end position="2418"/>
    </location>
</feature>
<dbReference type="Pfam" id="PF07539">
    <property type="entry name" value="UTP20_N"/>
    <property type="match status" value="1"/>
</dbReference>
<sequence>MDDHDDQPRVKRFKHQSYNQSLKEVHLTAAHNQAPLDHEITDNDSHFHQALDHWRQLNLAPSFIKFANKAESLSASMPLLLHNWREIIELWTGALKSSDDEGMRALFDLLQKMAHDLRTTLSPVYEDILCRLLKLLPRSISAPALTALLETFSSLFKYLLVPSVHTELVEQTWMAVCSTLPSCLPEVQRAMAEVWGSVLRRLKTAAREKAVTLLAESVEGIEDASAWVFVFACKSVSQTLHTATASIITPLLAHHLTTEAPETTYTLIRRVLTALIHHVKNADQFSPLADLLVHRFVTVNKSTDGTSPVDIERLRRMLEIMAVPSAVRRGSRLTQPQLSLLFAELPSIPIVPTLNEALLKFSTAIFTAAEMPLWLGPGLKFLQRSWTTSIESKELTVLHFTLNLNGSLAELGWGGWKLVAMPLVLKNTALQGVLELDPAKVLDFLASLKRAKKLAASETDLVWRDKIEKWTLSRLKNWDRGAGSEAATELNDILVLSSLFSSTISLALVDIIDRTFMTPGDAAADYQESPMNSAWVLGACLQALTKRDPSEWNARIDLGTWTRRGVERWGWSHEVLGGVVALSQACSSNNVSIPLEDIYPTLQTSLLSHSQPLRLATLRLLGSNLIQSPAGAQGVIRRCLQGEEVSLDVQGVRERVLRIGRVGQVLHDGDETGADISARWLIAQLKVNLRPLWSPAAGALSSLSERFPDLVWSLLFHEVQDLGEGEGLIGSPPWMKSGRDKTSNENDPWEEERSWRDPSAHKFRSVIVKWLDDQYAQSELANAQRSNDRLDLHSYESQLLFTLGECASLVEKHNRELVPHFLALAGPDAHAKLPKQKLLSWLTLFSKFTNPKALYSTDSLRTLYTSLLSHPDRALQTISLTCIFTYKLPHLSSHEDKLRILLDETRWRDELTSLDFSLIDPQDRSAFVDVVVRLLFGMMLEKKGRSRGADRRAAVLSALGGCTEAELSLLVDLMLRPLGSSCDAGQGQPFMLTPVDPNVSDKQQIGFLTLLGDVLKNLGPKLVRYWPSLIGTTINMVSNAQTRIEALVREEDQDDAVEGEEVADEVDETEFSSSSKIIRSIRQLGLKRFADFFRSPVRFDFRPYMQVAFTFISPRLSLLDKENTQAPSALLELFYCWSQEDEYVKFLVEYDTHVLPQIYQCLVAPSVKPAVVTRIFDIVDRLLAFSTVNDDIRDTIVKPHVSLLLSNLSIMAQRMKTTSMVSSPLVQRQINILSEIAQYSTDSAQASTLLQLFAPLLRRPAKFVPEKVKVDLLKIIANLMPLISDLSDRSSEVYQSTYGLLSQLFQSLRSRPARLSLVSAFQRLATIDTSLQTLSDLVASLNAYSSKRMDEPDFDTRLAAFVKLNEIEYKTLSCQEWLAVLYNMLHFIQDAAELAVRNNASFALRHFVDLVASQPSSDYEATFLRILYPGLKNGLRSKNEMVRAEVLSVVAYAVEKCDHLSSLQEMKVLLADGDEEANFFNNILHIQIHRRSRALRRLADYCDEGHLRSNTLAEIFVPLVGNYIVSTATVDHHLVNDAILATGRMARHLGWGAYYALVQKYLKLSRAKDESERVYVRALVALLDNFHFPMEEIVENDEVKGDEEEEDGVDADTAVESGTSPSLTAKTQTARQTARIADAVNLRLLPNLLNHLEKHDVTTDDNTRIPIAIGIVTVAKHLPVATREAQITRLITILSQILRSKSQETRDLTRDALNRIAVTLGPSYLPLIIRELRAALLRGPQLHVLAYVVHALLVHVTTGEHADQFDTLDDCVNDVAFVSAEVIFGDSGKDVQAEDFKTKMREVRSSSSKGLDSFAIMAKVITPSKISSLLVPLRSIMHETESIKVMLLVEEVLKRIAGGLNSNKHLVPTELLALCNTLISQDARFLKQAPPRRKAAVKADAIVQVKRQEAIKVDHYANNSFRFVAFGLELFQTALRRNRFDFGDAAVMARLDAMVVVVGNTLYSISTPVLVLGLRAAAGLSKCPLKSLAKSLPVFVQQILDIIQHAGNTESEVVQIAFKSLATILRDGPPVQVKEKDLVYLLELLSPDLEDPSRQASVFTMLRAIVARKFVVPEIYDLMERVSEIMVTSQSPQVQELCRGVLLQFLLDYPQGKGRLRKQMTFFAKNLSYVYESGRQSVMELLGAVITKFEVSLVREYADLVFVALVMVIANDDSAKCREMAALLIKNLFSRLDDERRKVILSHLHSWASQQSQPQLAQVSSQVYGFIVDVLQIDSLPYIAGILEDLNTSLEHSAERLAVAEDEDADDSSMAVDLEWQAPYHALTVLAKILRIFPDFATHGDRVHWEFVVPHLLFPHAWVRTASCRLLGLLFTAVPVTAPGSQYLDDSHPLSVMGMQEVAKKLCLQLKSEHLDEALGLQVVKNSFYIGKCFYAVPLPSIPTEDSKHEPDDQLEEDEEPDTNVKDLKQLNPLPWLFSKLSYQIRSAHIARRNRTFSGANWSQQPLAVLRWFAAMTSHMDAERLERFLVHILTPVYRLIEDDTIRDSQMDELKTVATELQDLVQSKVGTTKFSTTYNQIRQSVLGVRRERKAARVVQVTANPEAAAKRKVHRNVVKKESRKRKDRGFADNRGQVKRRREE</sequence>
<feature type="region of interest" description="Disordered" evidence="1">
    <location>
        <begin position="2563"/>
        <end position="2597"/>
    </location>
</feature>
<dbReference type="InterPro" id="IPR016024">
    <property type="entry name" value="ARM-type_fold"/>
</dbReference>
<dbReference type="GO" id="GO:0030686">
    <property type="term" value="C:90S preribosome"/>
    <property type="evidence" value="ECO:0007669"/>
    <property type="project" value="TreeGrafter"/>
</dbReference>
<dbReference type="Gene3D" id="1.25.10.10">
    <property type="entry name" value="Leucine-rich Repeat Variant"/>
    <property type="match status" value="1"/>
</dbReference>
<dbReference type="EMBL" id="LUEZ02000058">
    <property type="protein sequence ID" value="RDB20689.1"/>
    <property type="molecule type" value="Genomic_DNA"/>
</dbReference>
<feature type="domain" description="U3 small nucleolar RNA-associated protein 20 N-terminal" evidence="2">
    <location>
        <begin position="834"/>
        <end position="1439"/>
    </location>
</feature>
<reference evidence="5" key="1">
    <citation type="submission" date="2018-04" db="EMBL/GenBank/DDBJ databases">
        <title>Whole genome sequencing of Hypsizygus marmoreus.</title>
        <authorList>
            <person name="Choi I.-G."/>
            <person name="Min B."/>
            <person name="Kim J.-G."/>
            <person name="Kim S."/>
            <person name="Oh Y.-L."/>
            <person name="Kong W.-S."/>
            <person name="Park H."/>
            <person name="Jeong J."/>
            <person name="Song E.-S."/>
        </authorList>
    </citation>
    <scope>NUCLEOTIDE SEQUENCE [LARGE SCALE GENOMIC DNA]</scope>
    <source>
        <strain evidence="5">51987-8</strain>
    </source>
</reference>
<dbReference type="InterPro" id="IPR052575">
    <property type="entry name" value="SSU_processome_comp_20"/>
</dbReference>
<dbReference type="PANTHER" id="PTHR17695">
    <property type="entry name" value="SMALL SUBUNIT PROCESSOME COMPONENT 20 HOMOLOG"/>
    <property type="match status" value="1"/>
</dbReference>
<accession>A0A369JEV6</accession>
<dbReference type="OrthoDB" id="360653at2759"/>
<organism evidence="5 6">
    <name type="scientific">Hypsizygus marmoreus</name>
    <name type="common">White beech mushroom</name>
    <name type="synonym">Agaricus marmoreus</name>
    <dbReference type="NCBI Taxonomy" id="39966"/>
    <lineage>
        <taxon>Eukaryota</taxon>
        <taxon>Fungi</taxon>
        <taxon>Dikarya</taxon>
        <taxon>Basidiomycota</taxon>
        <taxon>Agaricomycotina</taxon>
        <taxon>Agaricomycetes</taxon>
        <taxon>Agaricomycetidae</taxon>
        <taxon>Agaricales</taxon>
        <taxon>Tricholomatineae</taxon>
        <taxon>Lyophyllaceae</taxon>
        <taxon>Hypsizygus</taxon>
    </lineage>
</organism>
<feature type="domain" description="U3 small nucleolar RNA-associated protein 20 C-terminal" evidence="4">
    <location>
        <begin position="2319"/>
        <end position="2580"/>
    </location>
</feature>
<feature type="region of interest" description="Disordered" evidence="1">
    <location>
        <begin position="730"/>
        <end position="754"/>
    </location>
</feature>
<feature type="region of interest" description="Disordered" evidence="1">
    <location>
        <begin position="2400"/>
        <end position="2422"/>
    </location>
</feature>
<dbReference type="SUPFAM" id="SSF48371">
    <property type="entry name" value="ARM repeat"/>
    <property type="match status" value="2"/>
</dbReference>
<dbReference type="Pfam" id="PF23099">
    <property type="entry name" value="UTP20_C"/>
    <property type="match status" value="1"/>
</dbReference>
<evidence type="ECO:0000313" key="6">
    <source>
        <dbReference type="Proteomes" id="UP000076154"/>
    </source>
</evidence>
<gene>
    <name evidence="5" type="primary">utp20</name>
    <name evidence="5" type="ORF">Hypma_012207</name>
</gene>
<feature type="compositionally biased region" description="Basic residues" evidence="1">
    <location>
        <begin position="2564"/>
        <end position="2581"/>
    </location>
</feature>
<dbReference type="InterPro" id="IPR011430">
    <property type="entry name" value="UTP20_N"/>
</dbReference>
<evidence type="ECO:0000313" key="5">
    <source>
        <dbReference type="EMBL" id="RDB20689.1"/>
    </source>
</evidence>
<dbReference type="PANTHER" id="PTHR17695:SF11">
    <property type="entry name" value="SMALL SUBUNIT PROCESSOME COMPONENT 20 HOMOLOG"/>
    <property type="match status" value="1"/>
</dbReference>
<name>A0A369JEV6_HYPMA</name>
<dbReference type="FunCoup" id="A0A369JEV6">
    <property type="interactions" value="556"/>
</dbReference>
<dbReference type="InParanoid" id="A0A369JEV6"/>
<dbReference type="Pfam" id="PF20416">
    <property type="entry name" value="UTP20"/>
    <property type="match status" value="1"/>
</dbReference>
<comment type="caution">
    <text evidence="5">The sequence shown here is derived from an EMBL/GenBank/DDBJ whole genome shotgun (WGS) entry which is preliminary data.</text>
</comment>
<evidence type="ECO:0000259" key="3">
    <source>
        <dbReference type="Pfam" id="PF20416"/>
    </source>
</evidence>
<evidence type="ECO:0000259" key="2">
    <source>
        <dbReference type="Pfam" id="PF07539"/>
    </source>
</evidence>
<dbReference type="STRING" id="39966.A0A369JEV6"/>
<dbReference type="InterPro" id="IPR046523">
    <property type="entry name" value="UTP20_dom"/>
</dbReference>
<evidence type="ECO:0000259" key="4">
    <source>
        <dbReference type="Pfam" id="PF23099"/>
    </source>
</evidence>
<feature type="region of interest" description="Disordered" evidence="1">
    <location>
        <begin position="1597"/>
        <end position="1630"/>
    </location>
</feature>
<protein>
    <submittedName>
        <fullName evidence="5">U3 small nucleolar RNA-associated protein 20</fullName>
    </submittedName>
</protein>
<dbReference type="InterPro" id="IPR011989">
    <property type="entry name" value="ARM-like"/>
</dbReference>
<dbReference type="Proteomes" id="UP000076154">
    <property type="component" value="Unassembled WGS sequence"/>
</dbReference>
<feature type="compositionally biased region" description="Acidic residues" evidence="1">
    <location>
        <begin position="1597"/>
        <end position="1610"/>
    </location>
</feature>
<feature type="domain" description="U3 small nucleolar RNA-associated protein 20" evidence="3">
    <location>
        <begin position="1656"/>
        <end position="1879"/>
    </location>
</feature>
<dbReference type="InterPro" id="IPR057525">
    <property type="entry name" value="UTP20_C"/>
</dbReference>
<dbReference type="GO" id="GO:0032040">
    <property type="term" value="C:small-subunit processome"/>
    <property type="evidence" value="ECO:0007669"/>
    <property type="project" value="TreeGrafter"/>
</dbReference>
<evidence type="ECO:0000256" key="1">
    <source>
        <dbReference type="SAM" id="MobiDB-lite"/>
    </source>
</evidence>
<proteinExistence type="predicted"/>